<evidence type="ECO:0000256" key="4">
    <source>
        <dbReference type="ARBA" id="ARBA00007951"/>
    </source>
</evidence>
<dbReference type="OrthoDB" id="6039950at2759"/>
<dbReference type="AlphaFoldDB" id="A0A6P8ITC7"/>
<feature type="unsure residue" description="D or N" evidence="15">
    <location>
        <position position="178"/>
    </location>
</feature>
<comment type="function">
    <text evidence="3">Alpha-L-fucosidase is responsible for hydrolyzing the alpha-1,6-linked fucose joined to the reducing-end N-acetylglucosamine of the carbohydrate moieties of glycoproteins.</text>
</comment>
<dbReference type="SUPFAM" id="SSF51445">
    <property type="entry name" value="(Trans)glycosidases"/>
    <property type="match status" value="1"/>
</dbReference>
<feature type="signal peptide" evidence="11">
    <location>
        <begin position="1"/>
        <end position="21"/>
    </location>
</feature>
<dbReference type="Pfam" id="PF16757">
    <property type="entry name" value="Fucosidase_C"/>
    <property type="match status" value="1"/>
</dbReference>
<comment type="catalytic activity">
    <reaction evidence="1">
        <text>a neolactoside IV(2)-alpha-Fuc-nLc4Cer(d18:1(4E)) + H2O = a neolactoside nLc4Cer(d18:1(4E)) + L-fucose</text>
        <dbReference type="Rhea" id="RHEA:48224"/>
        <dbReference type="ChEBI" id="CHEBI:2181"/>
        <dbReference type="ChEBI" id="CHEBI:15377"/>
        <dbReference type="ChEBI" id="CHEBI:17006"/>
        <dbReference type="ChEBI" id="CHEBI:28691"/>
    </reaction>
    <physiologicalReaction direction="left-to-right" evidence="1">
        <dbReference type="Rhea" id="RHEA:48225"/>
    </physiologicalReaction>
</comment>
<dbReference type="GO" id="GO:0004560">
    <property type="term" value="F:alpha-L-fucosidase activity"/>
    <property type="evidence" value="ECO:0007669"/>
    <property type="project" value="UniProtKB-EC"/>
</dbReference>
<dbReference type="PANTHER" id="PTHR10030:SF37">
    <property type="entry name" value="ALPHA-L-FUCOSIDASE-RELATED"/>
    <property type="match status" value="1"/>
</dbReference>
<evidence type="ECO:0000256" key="11">
    <source>
        <dbReference type="PIRNR" id="PIRNR001092"/>
    </source>
</evidence>
<evidence type="ECO:0000256" key="6">
    <source>
        <dbReference type="ARBA" id="ARBA00012662"/>
    </source>
</evidence>
<dbReference type="GO" id="GO:0016139">
    <property type="term" value="P:glycoside catabolic process"/>
    <property type="evidence" value="ECO:0007669"/>
    <property type="project" value="TreeGrafter"/>
</dbReference>
<evidence type="ECO:0000256" key="5">
    <source>
        <dbReference type="ARBA" id="ARBA00011881"/>
    </source>
</evidence>
<evidence type="ECO:0000256" key="9">
    <source>
        <dbReference type="ARBA" id="ARBA00023180"/>
    </source>
</evidence>
<dbReference type="EC" id="3.2.1.51" evidence="6"/>
<dbReference type="InterPro" id="IPR057739">
    <property type="entry name" value="Glyco_hydro_29_N"/>
</dbReference>
<organism evidence="14 15">
    <name type="scientific">Actinia tenebrosa</name>
    <name type="common">Australian red waratah sea anemone</name>
    <dbReference type="NCBI Taxonomy" id="6105"/>
    <lineage>
        <taxon>Eukaryota</taxon>
        <taxon>Metazoa</taxon>
        <taxon>Cnidaria</taxon>
        <taxon>Anthozoa</taxon>
        <taxon>Hexacorallia</taxon>
        <taxon>Actiniaria</taxon>
        <taxon>Actiniidae</taxon>
        <taxon>Actinia</taxon>
    </lineage>
</organism>
<proteinExistence type="inferred from homology"/>
<dbReference type="Proteomes" id="UP000515163">
    <property type="component" value="Unplaced"/>
</dbReference>
<feature type="chain" id="PRO_5028557361" description="alpha-L-fucosidase" evidence="11">
    <location>
        <begin position="22"/>
        <end position="452"/>
    </location>
</feature>
<dbReference type="Gene3D" id="2.60.40.1180">
    <property type="entry name" value="Golgi alpha-mannosidase II"/>
    <property type="match status" value="1"/>
</dbReference>
<evidence type="ECO:0000256" key="1">
    <source>
        <dbReference type="ARBA" id="ARBA00000321"/>
    </source>
</evidence>
<dbReference type="InterPro" id="IPR031919">
    <property type="entry name" value="Fucosidase_C"/>
</dbReference>
<evidence type="ECO:0000256" key="8">
    <source>
        <dbReference type="ARBA" id="ARBA00022801"/>
    </source>
</evidence>
<dbReference type="InterPro" id="IPR000933">
    <property type="entry name" value="Glyco_hydro_29"/>
</dbReference>
<feature type="domain" description="Glycoside hydrolase family 29 N-terminal" evidence="12">
    <location>
        <begin position="16"/>
        <end position="354"/>
    </location>
</feature>
<evidence type="ECO:0000256" key="10">
    <source>
        <dbReference type="ARBA" id="ARBA00023295"/>
    </source>
</evidence>
<reference evidence="15" key="1">
    <citation type="submission" date="2025-08" db="UniProtKB">
        <authorList>
            <consortium name="RefSeq"/>
        </authorList>
    </citation>
    <scope>IDENTIFICATION</scope>
    <source>
        <tissue evidence="15">Tentacle</tissue>
    </source>
</reference>
<evidence type="ECO:0000313" key="15">
    <source>
        <dbReference type="RefSeq" id="XP_031570202.1"/>
    </source>
</evidence>
<feature type="domain" description="Alpha-L-fucosidase C-terminal" evidence="13">
    <location>
        <begin position="365"/>
        <end position="448"/>
    </location>
</feature>
<evidence type="ECO:0000256" key="2">
    <source>
        <dbReference type="ARBA" id="ARBA00000419"/>
    </source>
</evidence>
<dbReference type="PANTHER" id="PTHR10030">
    <property type="entry name" value="ALPHA-L-FUCOSIDASE"/>
    <property type="match status" value="1"/>
</dbReference>
<dbReference type="GO" id="GO:0006004">
    <property type="term" value="P:fucose metabolic process"/>
    <property type="evidence" value="ECO:0007669"/>
    <property type="project" value="InterPro"/>
</dbReference>
<keyword evidence="9" id="KW-0325">Glycoprotein</keyword>
<gene>
    <name evidence="15" type="primary">LOC116304581</name>
</gene>
<dbReference type="InterPro" id="IPR013780">
    <property type="entry name" value="Glyco_hydro_b"/>
</dbReference>
<keyword evidence="8 11" id="KW-0378">Hydrolase</keyword>
<dbReference type="KEGG" id="aten:116304581"/>
<evidence type="ECO:0000259" key="13">
    <source>
        <dbReference type="Pfam" id="PF16757"/>
    </source>
</evidence>
<dbReference type="RefSeq" id="XP_031570202.1">
    <property type="nucleotide sequence ID" value="XM_031714342.1"/>
</dbReference>
<feature type="unsure residue" description="D or N" evidence="15">
    <location>
        <position position="144"/>
    </location>
</feature>
<dbReference type="PRINTS" id="PR00741">
    <property type="entry name" value="GLHYDRLASE29"/>
</dbReference>
<dbReference type="Pfam" id="PF01120">
    <property type="entry name" value="Alpha_L_fucos"/>
    <property type="match status" value="1"/>
</dbReference>
<accession>A0A6P8ITC7</accession>
<evidence type="ECO:0000256" key="3">
    <source>
        <dbReference type="ARBA" id="ARBA00004071"/>
    </source>
</evidence>
<keyword evidence="10 11" id="KW-0326">Glycosidase</keyword>
<dbReference type="FunFam" id="3.20.20.80:FF:000027">
    <property type="entry name" value="Alpha-L-fucosidase"/>
    <property type="match status" value="1"/>
</dbReference>
<dbReference type="InterPro" id="IPR016286">
    <property type="entry name" value="FUC_metazoa-typ"/>
</dbReference>
<protein>
    <recommendedName>
        <fullName evidence="6">alpha-L-fucosidase</fullName>
        <ecNumber evidence="6">3.2.1.51</ecNumber>
    </recommendedName>
</protein>
<evidence type="ECO:0000259" key="12">
    <source>
        <dbReference type="Pfam" id="PF01120"/>
    </source>
</evidence>
<dbReference type="FunFam" id="2.60.40.1180:FF:000013">
    <property type="entry name" value="Alpha-L-fucosidase"/>
    <property type="match status" value="1"/>
</dbReference>
<keyword evidence="14" id="KW-1185">Reference proteome</keyword>
<comment type="catalytic activity">
    <reaction evidence="2">
        <text>a neolactoside IV(2)-alpha-Fuc-nLc4Cer(d18:0) + H2O = a neolactoside nLc4Cer(d18:0) + L-fucose</text>
        <dbReference type="Rhea" id="RHEA:49308"/>
        <dbReference type="ChEBI" id="CHEBI:2181"/>
        <dbReference type="ChEBI" id="CHEBI:15377"/>
        <dbReference type="ChEBI" id="CHEBI:91119"/>
        <dbReference type="ChEBI" id="CHEBI:91121"/>
    </reaction>
    <physiologicalReaction direction="left-to-right" evidence="2">
        <dbReference type="Rhea" id="RHEA:49309"/>
    </physiologicalReaction>
</comment>
<dbReference type="InParanoid" id="A0A6P8ITC7"/>
<comment type="similarity">
    <text evidence="4 11">Belongs to the glycosyl hydrolase 29 family.</text>
</comment>
<dbReference type="SMART" id="SM00812">
    <property type="entry name" value="Alpha_L_fucos"/>
    <property type="match status" value="1"/>
</dbReference>
<name>A0A6P8ITC7_ACTTE</name>
<dbReference type="PIRSF" id="PIRSF001092">
    <property type="entry name" value="Alpha-L-fucosidase"/>
    <property type="match status" value="1"/>
</dbReference>
<keyword evidence="7 11" id="KW-0732">Signal</keyword>
<dbReference type="InterPro" id="IPR017853">
    <property type="entry name" value="GH"/>
</dbReference>
<dbReference type="Gene3D" id="3.20.20.80">
    <property type="entry name" value="Glycosidases"/>
    <property type="match status" value="1"/>
</dbReference>
<sequence length="452" mass="51690">MPSSSFCVIVVLISLVASTHCQYIPTWESLDSRPLPSWYDDAKFGIIMHWGLYSVPSFGVAAEWFWNYWKSGSPQYQEFMTKTYGPSFQYADFAPMFKAELFDPDVFAALVEKSGAKYFLLTSKHHEGWTNWRSNVSWNWNSVDNGPHRDLVGELADSIRANTDVKFGLYFSQFEWYDPLFLKDKSSGYKTNTYVEEISQPQLHDIVTKYRPEYIFSDGDVGPPEYWKSLEFLAWLYNESPVKDTVVVNDRWGSGVWCKHGGVWTCSDRYNPGVLLKHKWENAMTVDKMSWGLRRDADIFSYMSIEELIYQLASTVSCGGNMLLNVGPSADGRIVPVFQERLVQIGTWLDVNGEAIYGTRPWRVQNDTNDIWYTKKPGALYAIVLKWPSKSNKVVLREPIASSKTEVTMLGFSGTFGWKATSPKGIVIDVPPIPIDTLPSKWAWVFKIINIS</sequence>
<evidence type="ECO:0000256" key="7">
    <source>
        <dbReference type="ARBA" id="ARBA00022729"/>
    </source>
</evidence>
<dbReference type="GO" id="GO:0005764">
    <property type="term" value="C:lysosome"/>
    <property type="evidence" value="ECO:0007669"/>
    <property type="project" value="TreeGrafter"/>
</dbReference>
<evidence type="ECO:0000313" key="14">
    <source>
        <dbReference type="Proteomes" id="UP000515163"/>
    </source>
</evidence>
<comment type="subunit">
    <text evidence="5">Homotetramer.</text>
</comment>